<dbReference type="Proteomes" id="UP000231279">
    <property type="component" value="Unassembled WGS sequence"/>
</dbReference>
<accession>A0A2G9GJL8</accession>
<comment type="caution">
    <text evidence="2">The sequence shown here is derived from an EMBL/GenBank/DDBJ whole genome shotgun (WGS) entry which is preliminary data.</text>
</comment>
<dbReference type="InterPro" id="IPR001810">
    <property type="entry name" value="F-box_dom"/>
</dbReference>
<dbReference type="SMART" id="SM00256">
    <property type="entry name" value="FBOX"/>
    <property type="match status" value="1"/>
</dbReference>
<sequence>MVEALTDLPPNVLTEILVRLPLKTLFVSRCVCKTFLSMTSPNPHFIGVHSANATQILMLQFGDDFKHSDLLRFIDPELDIAPEFVKKFILKPLFHIPQIRKRNVIYYRGAVTDEENLCVLVNSCNGLLYLVRRHALDERSLVCNPVTNEYVVIPGVDTRFETMSMWLGFSPGCNKYKVLRIVSPINGDSATVGAQVLVVGSNSWRDIGHTFLGCEHSWDSCSTFLNGVMYWLDNSWEDVVSFDFEREMFGDIALPSEFGEEQVRNKHFMSIGLLKGCLCLSYNVHNDHHVDIWVMTKHGNQESWRKEFIVDTARPTGRAPLGQFKPLQVLRNGQILMLWIGNDLVCYDPRKKSLRFVGFHWLNVNHRMAAFTPSFVPLKDALKVDNVRKHYKRPSGKEANPLFQHFAQYCRNS</sequence>
<dbReference type="Pfam" id="PF08268">
    <property type="entry name" value="FBA_3"/>
    <property type="match status" value="1"/>
</dbReference>
<dbReference type="PROSITE" id="PS50181">
    <property type="entry name" value="FBOX"/>
    <property type="match status" value="1"/>
</dbReference>
<dbReference type="PANTHER" id="PTHR31672:SF13">
    <property type="entry name" value="F-BOX PROTEIN CPR30-LIKE"/>
    <property type="match status" value="1"/>
</dbReference>
<dbReference type="InterPro" id="IPR050796">
    <property type="entry name" value="SCF_F-box_component"/>
</dbReference>
<dbReference type="OrthoDB" id="1853768at2759"/>
<evidence type="ECO:0000259" key="1">
    <source>
        <dbReference type="PROSITE" id="PS50181"/>
    </source>
</evidence>
<evidence type="ECO:0000313" key="3">
    <source>
        <dbReference type="Proteomes" id="UP000231279"/>
    </source>
</evidence>
<dbReference type="Pfam" id="PF00646">
    <property type="entry name" value="F-box"/>
    <property type="match status" value="1"/>
</dbReference>
<name>A0A2G9GJL8_9LAMI</name>
<proteinExistence type="predicted"/>
<evidence type="ECO:0000313" key="2">
    <source>
        <dbReference type="EMBL" id="PIN05395.1"/>
    </source>
</evidence>
<dbReference type="InterPro" id="IPR017451">
    <property type="entry name" value="F-box-assoc_interact_dom"/>
</dbReference>
<protein>
    <recommendedName>
        <fullName evidence="1">F-box domain-containing protein</fullName>
    </recommendedName>
</protein>
<dbReference type="NCBIfam" id="TIGR01640">
    <property type="entry name" value="F_box_assoc_1"/>
    <property type="match status" value="1"/>
</dbReference>
<dbReference type="PANTHER" id="PTHR31672">
    <property type="entry name" value="BNACNNG10540D PROTEIN"/>
    <property type="match status" value="1"/>
</dbReference>
<gene>
    <name evidence="2" type="ORF">CDL12_22062</name>
</gene>
<dbReference type="SUPFAM" id="SSF81383">
    <property type="entry name" value="F-box domain"/>
    <property type="match status" value="1"/>
</dbReference>
<dbReference type="InterPro" id="IPR013187">
    <property type="entry name" value="F-box-assoc_dom_typ3"/>
</dbReference>
<dbReference type="EMBL" id="NKXS01004784">
    <property type="protein sequence ID" value="PIN05395.1"/>
    <property type="molecule type" value="Genomic_DNA"/>
</dbReference>
<keyword evidence="3" id="KW-1185">Reference proteome</keyword>
<dbReference type="STRING" id="429701.A0A2G9GJL8"/>
<dbReference type="AlphaFoldDB" id="A0A2G9GJL8"/>
<dbReference type="InterPro" id="IPR036047">
    <property type="entry name" value="F-box-like_dom_sf"/>
</dbReference>
<reference evidence="3" key="1">
    <citation type="journal article" date="2018" name="Gigascience">
        <title>Genome assembly of the Pink Ipe (Handroanthus impetiginosus, Bignoniaceae), a highly valued, ecologically keystone Neotropical timber forest tree.</title>
        <authorList>
            <person name="Silva-Junior O.B."/>
            <person name="Grattapaglia D."/>
            <person name="Novaes E."/>
            <person name="Collevatti R.G."/>
        </authorList>
    </citation>
    <scope>NUCLEOTIDE SEQUENCE [LARGE SCALE GENOMIC DNA]</scope>
    <source>
        <strain evidence="3">cv. UFG-1</strain>
    </source>
</reference>
<feature type="domain" description="F-box" evidence="1">
    <location>
        <begin position="2"/>
        <end position="48"/>
    </location>
</feature>
<organism evidence="2 3">
    <name type="scientific">Handroanthus impetiginosus</name>
    <dbReference type="NCBI Taxonomy" id="429701"/>
    <lineage>
        <taxon>Eukaryota</taxon>
        <taxon>Viridiplantae</taxon>
        <taxon>Streptophyta</taxon>
        <taxon>Embryophyta</taxon>
        <taxon>Tracheophyta</taxon>
        <taxon>Spermatophyta</taxon>
        <taxon>Magnoliopsida</taxon>
        <taxon>eudicotyledons</taxon>
        <taxon>Gunneridae</taxon>
        <taxon>Pentapetalae</taxon>
        <taxon>asterids</taxon>
        <taxon>lamiids</taxon>
        <taxon>Lamiales</taxon>
        <taxon>Bignoniaceae</taxon>
        <taxon>Crescentiina</taxon>
        <taxon>Tabebuia alliance</taxon>
        <taxon>Handroanthus</taxon>
    </lineage>
</organism>